<accession>A0ABS0HJ05</accession>
<dbReference type="NCBIfam" id="TIGR04433">
    <property type="entry name" value="UrcA_uranyl"/>
    <property type="match status" value="1"/>
</dbReference>
<name>A0ABS0HJ05_9SPHN</name>
<evidence type="ECO:0000256" key="1">
    <source>
        <dbReference type="SAM" id="SignalP"/>
    </source>
</evidence>
<evidence type="ECO:0000313" key="3">
    <source>
        <dbReference type="Proteomes" id="UP000600799"/>
    </source>
</evidence>
<feature type="chain" id="PRO_5046069836" evidence="1">
    <location>
        <begin position="28"/>
        <end position="115"/>
    </location>
</feature>
<feature type="signal peptide" evidence="1">
    <location>
        <begin position="1"/>
        <end position="27"/>
    </location>
</feature>
<dbReference type="RefSeq" id="WP_196276548.1">
    <property type="nucleotide sequence ID" value="NZ_JADQDC010000010.1"/>
</dbReference>
<keyword evidence="1" id="KW-0732">Signal</keyword>
<organism evidence="2 3">
    <name type="scientific">Novosphingobium jiangmenense</name>
    <dbReference type="NCBI Taxonomy" id="2791981"/>
    <lineage>
        <taxon>Bacteria</taxon>
        <taxon>Pseudomonadati</taxon>
        <taxon>Pseudomonadota</taxon>
        <taxon>Alphaproteobacteria</taxon>
        <taxon>Sphingomonadales</taxon>
        <taxon>Sphingomonadaceae</taxon>
        <taxon>Novosphingobium</taxon>
    </lineage>
</organism>
<dbReference type="Proteomes" id="UP000600799">
    <property type="component" value="Unassembled WGS sequence"/>
</dbReference>
<keyword evidence="3" id="KW-1185">Reference proteome</keyword>
<sequence length="115" mass="12138">MQITKFIALAAAATLAAGAVAPGLAHAETLPTQEVTVDYSNLKNPAAVKAAKKAIRRAAIRVCQTPQDRERGPQSFDLACFAKANGDAKRELDRRIAQAQSAKSSALVMAAPEKH</sequence>
<comment type="caution">
    <text evidence="2">The sequence shown here is derived from an EMBL/GenBank/DDBJ whole genome shotgun (WGS) entry which is preliminary data.</text>
</comment>
<dbReference type="InterPro" id="IPR030972">
    <property type="entry name" value="UrcA_uranyl"/>
</dbReference>
<gene>
    <name evidence="2" type="ORF">I2488_14590</name>
</gene>
<evidence type="ECO:0000313" key="2">
    <source>
        <dbReference type="EMBL" id="MBF9152234.1"/>
    </source>
</evidence>
<reference evidence="2 3" key="1">
    <citation type="submission" date="2020-11" db="EMBL/GenBank/DDBJ databases">
        <title>The genome sequence of Novosphingobium sp. 1Y9A.</title>
        <authorList>
            <person name="Liu Y."/>
        </authorList>
    </citation>
    <scope>NUCLEOTIDE SEQUENCE [LARGE SCALE GENOMIC DNA]</scope>
    <source>
        <strain evidence="2 3">1Y9A</strain>
    </source>
</reference>
<proteinExistence type="predicted"/>
<dbReference type="EMBL" id="JADQDC010000010">
    <property type="protein sequence ID" value="MBF9152234.1"/>
    <property type="molecule type" value="Genomic_DNA"/>
</dbReference>
<protein>
    <submittedName>
        <fullName evidence="2">UrcA family protein</fullName>
    </submittedName>
</protein>